<name>A0A0A9AAI2_ARUDO</name>
<protein>
    <submittedName>
        <fullName evidence="2">Uncharacterized protein</fullName>
    </submittedName>
</protein>
<organism evidence="2">
    <name type="scientific">Arundo donax</name>
    <name type="common">Giant reed</name>
    <name type="synonym">Donax arundinaceus</name>
    <dbReference type="NCBI Taxonomy" id="35708"/>
    <lineage>
        <taxon>Eukaryota</taxon>
        <taxon>Viridiplantae</taxon>
        <taxon>Streptophyta</taxon>
        <taxon>Embryophyta</taxon>
        <taxon>Tracheophyta</taxon>
        <taxon>Spermatophyta</taxon>
        <taxon>Magnoliopsida</taxon>
        <taxon>Liliopsida</taxon>
        <taxon>Poales</taxon>
        <taxon>Poaceae</taxon>
        <taxon>PACMAD clade</taxon>
        <taxon>Arundinoideae</taxon>
        <taxon>Arundineae</taxon>
        <taxon>Arundo</taxon>
    </lineage>
</organism>
<evidence type="ECO:0000256" key="1">
    <source>
        <dbReference type="SAM" id="MobiDB-lite"/>
    </source>
</evidence>
<feature type="region of interest" description="Disordered" evidence="1">
    <location>
        <begin position="28"/>
        <end position="47"/>
    </location>
</feature>
<sequence>MPPRQKNLTSMSNVTSFGWQFLSIISEKSSSTSSHSLAAHKPLRTVV</sequence>
<feature type="compositionally biased region" description="Low complexity" evidence="1">
    <location>
        <begin position="28"/>
        <end position="40"/>
    </location>
</feature>
<reference evidence="2" key="2">
    <citation type="journal article" date="2015" name="Data Brief">
        <title>Shoot transcriptome of the giant reed, Arundo donax.</title>
        <authorList>
            <person name="Barrero R.A."/>
            <person name="Guerrero F.D."/>
            <person name="Moolhuijzen P."/>
            <person name="Goolsby J.A."/>
            <person name="Tidwell J."/>
            <person name="Bellgard S.E."/>
            <person name="Bellgard M.I."/>
        </authorList>
    </citation>
    <scope>NUCLEOTIDE SEQUENCE</scope>
    <source>
        <tissue evidence="2">Shoot tissue taken approximately 20 cm above the soil surface</tissue>
    </source>
</reference>
<reference evidence="2" key="1">
    <citation type="submission" date="2014-09" db="EMBL/GenBank/DDBJ databases">
        <authorList>
            <person name="Magalhaes I.L.F."/>
            <person name="Oliveira U."/>
            <person name="Santos F.R."/>
            <person name="Vidigal T.H.D.A."/>
            <person name="Brescovit A.D."/>
            <person name="Santos A.J."/>
        </authorList>
    </citation>
    <scope>NUCLEOTIDE SEQUENCE</scope>
    <source>
        <tissue evidence="2">Shoot tissue taken approximately 20 cm above the soil surface</tissue>
    </source>
</reference>
<accession>A0A0A9AAI2</accession>
<evidence type="ECO:0000313" key="2">
    <source>
        <dbReference type="EMBL" id="JAD48669.1"/>
    </source>
</evidence>
<proteinExistence type="predicted"/>
<dbReference type="EMBL" id="GBRH01249226">
    <property type="protein sequence ID" value="JAD48669.1"/>
    <property type="molecule type" value="Transcribed_RNA"/>
</dbReference>
<dbReference type="AlphaFoldDB" id="A0A0A9AAI2"/>